<gene>
    <name evidence="6" type="primary">tnpB</name>
    <name evidence="6" type="ORF">H6G83_33720</name>
</gene>
<evidence type="ECO:0000256" key="2">
    <source>
        <dbReference type="ARBA" id="ARBA00022578"/>
    </source>
</evidence>
<proteinExistence type="inferred from homology"/>
<dbReference type="EMBL" id="JACJSG010000092">
    <property type="protein sequence ID" value="MBD2505498.1"/>
    <property type="molecule type" value="Genomic_DNA"/>
</dbReference>
<comment type="caution">
    <text evidence="6">The sequence shown here is derived from an EMBL/GenBank/DDBJ whole genome shotgun (WGS) entry which is preliminary data.</text>
</comment>
<accession>A0ABR8DG38</accession>
<name>A0ABR8DG38_9NOST</name>
<dbReference type="RefSeq" id="WP_190480357.1">
    <property type="nucleotide sequence ID" value="NZ_JACJSG010000092.1"/>
</dbReference>
<feature type="domain" description="Probable transposase IS891/IS1136/IS1341" evidence="5">
    <location>
        <begin position="9"/>
        <end position="111"/>
    </location>
</feature>
<organism evidence="6 7">
    <name type="scientific">Anabaena azotica FACHB-119</name>
    <dbReference type="NCBI Taxonomy" id="947527"/>
    <lineage>
        <taxon>Bacteria</taxon>
        <taxon>Bacillati</taxon>
        <taxon>Cyanobacteriota</taxon>
        <taxon>Cyanophyceae</taxon>
        <taxon>Nostocales</taxon>
        <taxon>Nostocaceae</taxon>
        <taxon>Anabaena</taxon>
        <taxon>Anabaena azotica</taxon>
    </lineage>
</organism>
<comment type="similarity">
    <text evidence="1">In the C-terminal section; belongs to the transposase 35 family.</text>
</comment>
<dbReference type="NCBIfam" id="NF040570">
    <property type="entry name" value="guided_TnpB"/>
    <property type="match status" value="1"/>
</dbReference>
<keyword evidence="3" id="KW-0238">DNA-binding</keyword>
<sequence length="171" mass="19670">MYFLIVSDINTVVGLDMGLGKLVYCSDGSIIENPRFATNKKTKRLQSIRQRCVSRKKKRSNNRRASQQRLSLFQHRIATKREAYQWQLAKDIVKKADAVAIEDLNISGMMKRCKPKYDETKRRFLSNGQARKRALSRSIADASWYALISKIEYVAAKSGKVVFKINPRHTS</sequence>
<evidence type="ECO:0000313" key="6">
    <source>
        <dbReference type="EMBL" id="MBD2505498.1"/>
    </source>
</evidence>
<keyword evidence="2" id="KW-0815">Transposition</keyword>
<reference evidence="6 7" key="1">
    <citation type="journal article" date="2020" name="ISME J.">
        <title>Comparative genomics reveals insights into cyanobacterial evolution and habitat adaptation.</title>
        <authorList>
            <person name="Chen M.Y."/>
            <person name="Teng W.K."/>
            <person name="Zhao L."/>
            <person name="Hu C.X."/>
            <person name="Zhou Y.K."/>
            <person name="Han B.P."/>
            <person name="Song L.R."/>
            <person name="Shu W.S."/>
        </authorList>
    </citation>
    <scope>NUCLEOTIDE SEQUENCE [LARGE SCALE GENOMIC DNA]</scope>
    <source>
        <strain evidence="6 7">FACHB-119</strain>
    </source>
</reference>
<dbReference type="InterPro" id="IPR001959">
    <property type="entry name" value="Transposase"/>
</dbReference>
<dbReference type="Pfam" id="PF01385">
    <property type="entry name" value="OrfB_IS605"/>
    <property type="match status" value="1"/>
</dbReference>
<evidence type="ECO:0000259" key="5">
    <source>
        <dbReference type="Pfam" id="PF01385"/>
    </source>
</evidence>
<dbReference type="InterPro" id="IPR010095">
    <property type="entry name" value="Cas12f1-like_TNB"/>
</dbReference>
<evidence type="ECO:0000313" key="7">
    <source>
        <dbReference type="Proteomes" id="UP000661112"/>
    </source>
</evidence>
<keyword evidence="4" id="KW-0233">DNA recombination</keyword>
<protein>
    <submittedName>
        <fullName evidence="6">IS200/IS605 family element transposase accessory protein TnpB</fullName>
    </submittedName>
</protein>
<dbReference type="Proteomes" id="UP000661112">
    <property type="component" value="Unassembled WGS sequence"/>
</dbReference>
<evidence type="ECO:0000256" key="1">
    <source>
        <dbReference type="ARBA" id="ARBA00008761"/>
    </source>
</evidence>
<keyword evidence="7" id="KW-1185">Reference proteome</keyword>
<evidence type="ECO:0000256" key="3">
    <source>
        <dbReference type="ARBA" id="ARBA00023125"/>
    </source>
</evidence>
<dbReference type="NCBIfam" id="TIGR01766">
    <property type="entry name" value="IS200/IS605 family accessory protein TnpB-like domain"/>
    <property type="match status" value="1"/>
</dbReference>
<evidence type="ECO:0000256" key="4">
    <source>
        <dbReference type="ARBA" id="ARBA00023172"/>
    </source>
</evidence>